<dbReference type="PANTHER" id="PTHR22912:SF217">
    <property type="entry name" value="DIHYDROLIPOYL DEHYDROGENASE"/>
    <property type="match status" value="1"/>
</dbReference>
<dbReference type="GO" id="GO:0004830">
    <property type="term" value="F:tryptophan-tRNA ligase activity"/>
    <property type="evidence" value="ECO:0007669"/>
    <property type="project" value="UniProtKB-EC"/>
</dbReference>
<gene>
    <name evidence="19" type="ORF">LSH36_793g01246</name>
</gene>
<keyword evidence="12" id="KW-0030">Aminoacyl-tRNA synthetase</keyword>
<dbReference type="EC" id="1.8.1.4" evidence="17"/>
<keyword evidence="5 17" id="KW-0285">Flavoprotein</keyword>
<evidence type="ECO:0000256" key="9">
    <source>
        <dbReference type="ARBA" id="ARBA00022917"/>
    </source>
</evidence>
<dbReference type="AlphaFoldDB" id="A0AAD9IZT5"/>
<dbReference type="InterPro" id="IPR002305">
    <property type="entry name" value="aa-tRNA-synth_Ic"/>
</dbReference>
<evidence type="ECO:0000256" key="13">
    <source>
        <dbReference type="ARBA" id="ARBA00023157"/>
    </source>
</evidence>
<evidence type="ECO:0000256" key="11">
    <source>
        <dbReference type="ARBA" id="ARBA00023027"/>
    </source>
</evidence>
<comment type="caution">
    <text evidence="19">The sequence shown here is derived from an EMBL/GenBank/DDBJ whole genome shotgun (WGS) entry which is preliminary data.</text>
</comment>
<organism evidence="19 20">
    <name type="scientific">Paralvinella palmiformis</name>
    <dbReference type="NCBI Taxonomy" id="53620"/>
    <lineage>
        <taxon>Eukaryota</taxon>
        <taxon>Metazoa</taxon>
        <taxon>Spiralia</taxon>
        <taxon>Lophotrochozoa</taxon>
        <taxon>Annelida</taxon>
        <taxon>Polychaeta</taxon>
        <taxon>Sedentaria</taxon>
        <taxon>Canalipalpata</taxon>
        <taxon>Terebellida</taxon>
        <taxon>Terebelliformia</taxon>
        <taxon>Alvinellidae</taxon>
        <taxon>Paralvinella</taxon>
    </lineage>
</organism>
<dbReference type="Gene3D" id="1.10.240.10">
    <property type="entry name" value="Tyrosyl-Transfer RNA Synthetase"/>
    <property type="match status" value="1"/>
</dbReference>
<keyword evidence="8" id="KW-0067">ATP-binding</keyword>
<comment type="catalytic activity">
    <reaction evidence="15 17">
        <text>N(6)-[(R)-dihydrolipoyl]-L-lysyl-[protein] + NAD(+) = N(6)-[(R)-lipoyl]-L-lysyl-[protein] + NADH + H(+)</text>
        <dbReference type="Rhea" id="RHEA:15045"/>
        <dbReference type="Rhea" id="RHEA-COMP:10474"/>
        <dbReference type="Rhea" id="RHEA-COMP:10475"/>
        <dbReference type="ChEBI" id="CHEBI:15378"/>
        <dbReference type="ChEBI" id="CHEBI:57540"/>
        <dbReference type="ChEBI" id="CHEBI:57945"/>
        <dbReference type="ChEBI" id="CHEBI:83099"/>
        <dbReference type="ChEBI" id="CHEBI:83100"/>
        <dbReference type="EC" id="1.8.1.4"/>
    </reaction>
</comment>
<dbReference type="InterPro" id="IPR002306">
    <property type="entry name" value="Trp-tRNA-ligase"/>
</dbReference>
<evidence type="ECO:0000256" key="15">
    <source>
        <dbReference type="ARBA" id="ARBA00049187"/>
    </source>
</evidence>
<dbReference type="InterPro" id="IPR012999">
    <property type="entry name" value="Pyr_OxRdtase_I_AS"/>
</dbReference>
<dbReference type="GO" id="GO:0006436">
    <property type="term" value="P:tryptophanyl-tRNA aminoacylation"/>
    <property type="evidence" value="ECO:0007669"/>
    <property type="project" value="InterPro"/>
</dbReference>
<feature type="domain" description="FAD/NAD(P)-binding" evidence="18">
    <location>
        <begin position="3"/>
        <end position="319"/>
    </location>
</feature>
<evidence type="ECO:0000256" key="5">
    <source>
        <dbReference type="ARBA" id="ARBA00022630"/>
    </source>
</evidence>
<comment type="miscellaneous">
    <text evidence="17">The active site is a redox-active disulfide bond.</text>
</comment>
<dbReference type="InterPro" id="IPR036188">
    <property type="entry name" value="FAD/NAD-bd_sf"/>
</dbReference>
<protein>
    <recommendedName>
        <fullName evidence="17">Dihydrolipoyl dehydrogenase</fullName>
        <ecNumber evidence="17">1.8.1.4</ecNumber>
    </recommendedName>
</protein>
<comment type="similarity">
    <text evidence="2 17">Belongs to the class-I pyridine nucleotide-disulfide oxidoreductase family.</text>
</comment>
<dbReference type="InterPro" id="IPR016156">
    <property type="entry name" value="FAD/NAD-linked_Rdtase_dimer_sf"/>
</dbReference>
<evidence type="ECO:0000256" key="16">
    <source>
        <dbReference type="ARBA" id="ARBA00049929"/>
    </source>
</evidence>
<dbReference type="Gene3D" id="3.40.50.620">
    <property type="entry name" value="HUPs"/>
    <property type="match status" value="1"/>
</dbReference>
<dbReference type="FunFam" id="1.10.240.10:FF:000005">
    <property type="entry name" value="Tryptophan--tRNA ligase"/>
    <property type="match status" value="1"/>
</dbReference>
<dbReference type="PRINTS" id="PR00368">
    <property type="entry name" value="FADPNR"/>
</dbReference>
<dbReference type="GO" id="GO:0004148">
    <property type="term" value="F:dihydrolipoyl dehydrogenase (NADH) activity"/>
    <property type="evidence" value="ECO:0007669"/>
    <property type="project" value="UniProtKB-EC"/>
</dbReference>
<dbReference type="SUPFAM" id="SSF52374">
    <property type="entry name" value="Nucleotidylyl transferase"/>
    <property type="match status" value="1"/>
</dbReference>
<dbReference type="InterPro" id="IPR006258">
    <property type="entry name" value="Lipoamide_DH"/>
</dbReference>
<evidence type="ECO:0000256" key="4">
    <source>
        <dbReference type="ARBA" id="ARBA00022598"/>
    </source>
</evidence>
<evidence type="ECO:0000256" key="6">
    <source>
        <dbReference type="ARBA" id="ARBA00022741"/>
    </source>
</evidence>
<dbReference type="GO" id="GO:0005524">
    <property type="term" value="F:ATP binding"/>
    <property type="evidence" value="ECO:0007669"/>
    <property type="project" value="UniProtKB-KW"/>
</dbReference>
<dbReference type="EMBL" id="JAODUP010000793">
    <property type="protein sequence ID" value="KAK2144016.1"/>
    <property type="molecule type" value="Genomic_DNA"/>
</dbReference>
<dbReference type="Gene3D" id="3.50.50.60">
    <property type="entry name" value="FAD/NAD(P)-binding domain"/>
    <property type="match status" value="1"/>
</dbReference>
<keyword evidence="3" id="KW-0963">Cytoplasm</keyword>
<evidence type="ECO:0000256" key="14">
    <source>
        <dbReference type="ARBA" id="ARBA00023284"/>
    </source>
</evidence>
<evidence type="ECO:0000256" key="1">
    <source>
        <dbReference type="ARBA" id="ARBA00005594"/>
    </source>
</evidence>
<evidence type="ECO:0000256" key="12">
    <source>
        <dbReference type="ARBA" id="ARBA00023146"/>
    </source>
</evidence>
<keyword evidence="20" id="KW-1185">Reference proteome</keyword>
<dbReference type="Pfam" id="PF00579">
    <property type="entry name" value="tRNA-synt_1b"/>
    <property type="match status" value="1"/>
</dbReference>
<dbReference type="PANTHER" id="PTHR22912">
    <property type="entry name" value="DISULFIDE OXIDOREDUCTASE"/>
    <property type="match status" value="1"/>
</dbReference>
<evidence type="ECO:0000256" key="3">
    <source>
        <dbReference type="ARBA" id="ARBA00022490"/>
    </source>
</evidence>
<dbReference type="InterPro" id="IPR023753">
    <property type="entry name" value="FAD/NAD-binding_dom"/>
</dbReference>
<evidence type="ECO:0000256" key="10">
    <source>
        <dbReference type="ARBA" id="ARBA00023002"/>
    </source>
</evidence>
<name>A0AAD9IZT5_9ANNE</name>
<dbReference type="SUPFAM" id="SSF55424">
    <property type="entry name" value="FAD/NAD-linked reductases, dimerisation (C-terminal) domain"/>
    <property type="match status" value="1"/>
</dbReference>
<evidence type="ECO:0000256" key="7">
    <source>
        <dbReference type="ARBA" id="ARBA00022827"/>
    </source>
</evidence>
<keyword evidence="14 17" id="KW-0676">Redox-active center</keyword>
<dbReference type="PRINTS" id="PR00411">
    <property type="entry name" value="PNDRDTASEI"/>
</dbReference>
<evidence type="ECO:0000256" key="8">
    <source>
        <dbReference type="ARBA" id="ARBA00022840"/>
    </source>
</evidence>
<comment type="cofactor">
    <cofactor evidence="17">
        <name>FAD</name>
        <dbReference type="ChEBI" id="CHEBI:57692"/>
    </cofactor>
    <text evidence="17">Binds 1 FAD per subunit.</text>
</comment>
<dbReference type="GO" id="GO:0006103">
    <property type="term" value="P:2-oxoglutarate metabolic process"/>
    <property type="evidence" value="ECO:0007669"/>
    <property type="project" value="TreeGrafter"/>
</dbReference>
<keyword evidence="13" id="KW-1015">Disulfide bond</keyword>
<dbReference type="GO" id="GO:0050660">
    <property type="term" value="F:flavin adenine dinucleotide binding"/>
    <property type="evidence" value="ECO:0007669"/>
    <property type="project" value="InterPro"/>
</dbReference>
<dbReference type="Proteomes" id="UP001208570">
    <property type="component" value="Unassembled WGS sequence"/>
</dbReference>
<keyword evidence="9" id="KW-0648">Protein biosynthesis</keyword>
<dbReference type="Pfam" id="PF07992">
    <property type="entry name" value="Pyr_redox_2"/>
    <property type="match status" value="1"/>
</dbReference>
<reference evidence="19" key="1">
    <citation type="journal article" date="2023" name="Mol. Biol. Evol.">
        <title>Third-Generation Sequencing Reveals the Adaptive Role of the Epigenome in Three Deep-Sea Polychaetes.</title>
        <authorList>
            <person name="Perez M."/>
            <person name="Aroh O."/>
            <person name="Sun Y."/>
            <person name="Lan Y."/>
            <person name="Juniper S.K."/>
            <person name="Young C.R."/>
            <person name="Angers B."/>
            <person name="Qian P.Y."/>
        </authorList>
    </citation>
    <scope>NUCLEOTIDE SEQUENCE</scope>
    <source>
        <strain evidence="19">P08H-3</strain>
    </source>
</reference>
<comment type="similarity">
    <text evidence="1">Belongs to the class-I aminoacyl-tRNA synthetase family.</text>
</comment>
<comment type="catalytic activity">
    <reaction evidence="16">
        <text>tRNA(Trp) + L-tryptophan + ATP = L-tryptophyl-tRNA(Trp) + AMP + diphosphate + H(+)</text>
        <dbReference type="Rhea" id="RHEA:24080"/>
        <dbReference type="Rhea" id="RHEA-COMP:9671"/>
        <dbReference type="Rhea" id="RHEA-COMP:9705"/>
        <dbReference type="ChEBI" id="CHEBI:15378"/>
        <dbReference type="ChEBI" id="CHEBI:30616"/>
        <dbReference type="ChEBI" id="CHEBI:33019"/>
        <dbReference type="ChEBI" id="CHEBI:57912"/>
        <dbReference type="ChEBI" id="CHEBI:78442"/>
        <dbReference type="ChEBI" id="CHEBI:78535"/>
        <dbReference type="ChEBI" id="CHEBI:456215"/>
        <dbReference type="EC" id="6.1.1.2"/>
    </reaction>
</comment>
<dbReference type="CDD" id="cd00806">
    <property type="entry name" value="TrpRS_core"/>
    <property type="match status" value="1"/>
</dbReference>
<proteinExistence type="inferred from homology"/>
<evidence type="ECO:0000256" key="17">
    <source>
        <dbReference type="RuleBase" id="RU003692"/>
    </source>
</evidence>
<dbReference type="SUPFAM" id="SSF51905">
    <property type="entry name" value="FAD/NAD(P)-binding domain"/>
    <property type="match status" value="1"/>
</dbReference>
<sequence>MNYDLAIIGAGPGGYVAAIRARQLGMRVVLIEKDKAGGVCLNWGCIPTKSLIHRAHVFSQLKSTEAWGVRVDTSAFSYQHVHTESRNAAATLSRGVEGLLKKNQVEYLKGKASLKDGRTLILANGKTISAKHIIIATGSRSKSIAGFTIDEDTVLSSQGALSMTRLPQRIVILGAGAIGMEFAYIFSSFGVKVTVVEMAKEILPLEDTQMASFIKTHMSKKGITFATSTIARELKKGKNLSLLLESTYGKEKIVETDAVLVSVGRQPHIEDLGLEKLGVHTKQGCIVTDNYGKTSMDSVYAIGDVKSTAQLAHVASKEGEIAVEHIAGKKNIRIIDPDTIPSAIYCEPQLASFGPSEDALRKKTVKIKKFVFPYQALGKAVATSQTGGMIKLLCAEDTHEVIACHVVGYNATEVIHEVLLAKHSELLAEDLADYHLLTTRPAVNDIRKVSEMAKGLIIDYISCGIDPELSVIYLQSAVPEVCKLQLILSMLVTVPRLQRLPSLKDMAHAAGLQEMPFGLLGYPILQSADILLSRANVVPVGKDNESHVELTRELARRFNHMYAEVFPMPQAIVGDIPTLVGTDGAAKMSKSLGNAILLCDDEQTVNKKVRSMYTDPKRIRADMPGTVEGNPVFIYHDAFNTDKEEVEELKQRYQSGKVGDVEVKTKLANAINTFLDPIREKQMIFIEKKGYAEEILYEGSKRMQKTAKETIELMEEAMGFHDIWQRFGL</sequence>
<evidence type="ECO:0000313" key="20">
    <source>
        <dbReference type="Proteomes" id="UP001208570"/>
    </source>
</evidence>
<keyword evidence="4" id="KW-0436">Ligase</keyword>
<dbReference type="PROSITE" id="PS00076">
    <property type="entry name" value="PYRIDINE_REDOX_1"/>
    <property type="match status" value="1"/>
</dbReference>
<dbReference type="InterPro" id="IPR014729">
    <property type="entry name" value="Rossmann-like_a/b/a_fold"/>
</dbReference>
<dbReference type="NCBIfam" id="TIGR01350">
    <property type="entry name" value="lipoamide_DH"/>
    <property type="match status" value="1"/>
</dbReference>
<keyword evidence="6" id="KW-0547">Nucleotide-binding</keyword>
<dbReference type="InterPro" id="IPR050151">
    <property type="entry name" value="Class-I_Pyr_Nuc-Dis_Oxidored"/>
</dbReference>
<keyword evidence="7 17" id="KW-0274">FAD</keyword>
<keyword evidence="10 17" id="KW-0560">Oxidoreductase</keyword>
<evidence type="ECO:0000313" key="19">
    <source>
        <dbReference type="EMBL" id="KAK2144016.1"/>
    </source>
</evidence>
<keyword evidence="11 17" id="KW-0520">NAD</keyword>
<dbReference type="NCBIfam" id="TIGR00233">
    <property type="entry name" value="trpS"/>
    <property type="match status" value="1"/>
</dbReference>
<evidence type="ECO:0000256" key="2">
    <source>
        <dbReference type="ARBA" id="ARBA00007532"/>
    </source>
</evidence>
<evidence type="ECO:0000259" key="18">
    <source>
        <dbReference type="Pfam" id="PF07992"/>
    </source>
</evidence>
<accession>A0AAD9IZT5</accession>